<evidence type="ECO:0000313" key="2">
    <source>
        <dbReference type="Proteomes" id="UP000297245"/>
    </source>
</evidence>
<proteinExistence type="predicted"/>
<keyword evidence="2" id="KW-1185">Reference proteome</keyword>
<sequence>MHSVELLRRLLRPRNTEYRQAMFDMLHPFWVILFNLAESAHMEEWEGEGPHPSHPCMLSTHMWF</sequence>
<dbReference type="AlphaFoldDB" id="A0A4S8KIV8"/>
<evidence type="ECO:0000313" key="1">
    <source>
        <dbReference type="EMBL" id="THU75386.1"/>
    </source>
</evidence>
<reference evidence="1 2" key="1">
    <citation type="journal article" date="2019" name="Nat. Ecol. Evol.">
        <title>Megaphylogeny resolves global patterns of mushroom evolution.</title>
        <authorList>
            <person name="Varga T."/>
            <person name="Krizsan K."/>
            <person name="Foldi C."/>
            <person name="Dima B."/>
            <person name="Sanchez-Garcia M."/>
            <person name="Sanchez-Ramirez S."/>
            <person name="Szollosi G.J."/>
            <person name="Szarkandi J.G."/>
            <person name="Papp V."/>
            <person name="Albert L."/>
            <person name="Andreopoulos W."/>
            <person name="Angelini C."/>
            <person name="Antonin V."/>
            <person name="Barry K.W."/>
            <person name="Bougher N.L."/>
            <person name="Buchanan P."/>
            <person name="Buyck B."/>
            <person name="Bense V."/>
            <person name="Catcheside P."/>
            <person name="Chovatia M."/>
            <person name="Cooper J."/>
            <person name="Damon W."/>
            <person name="Desjardin D."/>
            <person name="Finy P."/>
            <person name="Geml J."/>
            <person name="Haridas S."/>
            <person name="Hughes K."/>
            <person name="Justo A."/>
            <person name="Karasinski D."/>
            <person name="Kautmanova I."/>
            <person name="Kiss B."/>
            <person name="Kocsube S."/>
            <person name="Kotiranta H."/>
            <person name="LaButti K.M."/>
            <person name="Lechner B.E."/>
            <person name="Liimatainen K."/>
            <person name="Lipzen A."/>
            <person name="Lukacs Z."/>
            <person name="Mihaltcheva S."/>
            <person name="Morgado L.N."/>
            <person name="Niskanen T."/>
            <person name="Noordeloos M.E."/>
            <person name="Ohm R.A."/>
            <person name="Ortiz-Santana B."/>
            <person name="Ovrebo C."/>
            <person name="Racz N."/>
            <person name="Riley R."/>
            <person name="Savchenko A."/>
            <person name="Shiryaev A."/>
            <person name="Soop K."/>
            <person name="Spirin V."/>
            <person name="Szebenyi C."/>
            <person name="Tomsovsky M."/>
            <person name="Tulloss R.E."/>
            <person name="Uehling J."/>
            <person name="Grigoriev I.V."/>
            <person name="Vagvolgyi C."/>
            <person name="Papp T."/>
            <person name="Martin F.M."/>
            <person name="Miettinen O."/>
            <person name="Hibbett D.S."/>
            <person name="Nagy L.G."/>
        </authorList>
    </citation>
    <scope>NUCLEOTIDE SEQUENCE [LARGE SCALE GENOMIC DNA]</scope>
    <source>
        <strain evidence="1 2">CBS 962.96</strain>
    </source>
</reference>
<organism evidence="1 2">
    <name type="scientific">Dendrothele bispora (strain CBS 962.96)</name>
    <dbReference type="NCBI Taxonomy" id="1314807"/>
    <lineage>
        <taxon>Eukaryota</taxon>
        <taxon>Fungi</taxon>
        <taxon>Dikarya</taxon>
        <taxon>Basidiomycota</taxon>
        <taxon>Agaricomycotina</taxon>
        <taxon>Agaricomycetes</taxon>
        <taxon>Agaricomycetidae</taxon>
        <taxon>Agaricales</taxon>
        <taxon>Agaricales incertae sedis</taxon>
        <taxon>Dendrothele</taxon>
    </lineage>
</organism>
<accession>A0A4S8KIV8</accession>
<name>A0A4S8KIV8_DENBC</name>
<dbReference type="EMBL" id="ML182233">
    <property type="protein sequence ID" value="THU75386.1"/>
    <property type="molecule type" value="Genomic_DNA"/>
</dbReference>
<protein>
    <submittedName>
        <fullName evidence="1">Uncharacterized protein</fullName>
    </submittedName>
</protein>
<gene>
    <name evidence="1" type="ORF">K435DRAFT_880929</name>
</gene>
<dbReference type="Proteomes" id="UP000297245">
    <property type="component" value="Unassembled WGS sequence"/>
</dbReference>